<comment type="pathway">
    <text evidence="2 14">Carbohydrate degradation; glycolysis; pyruvate from D-glyceraldehyde 3-phosphate: step 5/5.</text>
</comment>
<feature type="binding site" evidence="13">
    <location>
        <position position="348"/>
    </location>
    <ligand>
        <name>Zn(2+)</name>
        <dbReference type="ChEBI" id="CHEBI:29105"/>
    </ligand>
</feature>
<evidence type="ECO:0000256" key="5">
    <source>
        <dbReference type="ARBA" id="ARBA00022679"/>
    </source>
</evidence>
<dbReference type="FunFam" id="3.20.20.60:FF:000093">
    <property type="entry name" value="Pyruvate kinase"/>
    <property type="match status" value="1"/>
</dbReference>
<keyword evidence="10 14" id="KW-0460">Magnesium</keyword>
<dbReference type="SUPFAM" id="SSF51621">
    <property type="entry name" value="Phosphoenolpyruvate/pyruvate domain"/>
    <property type="match status" value="1"/>
</dbReference>
<evidence type="ECO:0000256" key="4">
    <source>
        <dbReference type="ARBA" id="ARBA00012142"/>
    </source>
</evidence>
<keyword evidence="6 13" id="KW-0479">Metal-binding</keyword>
<evidence type="ECO:0000256" key="10">
    <source>
        <dbReference type="ARBA" id="ARBA00022842"/>
    </source>
</evidence>
<feature type="binding site" evidence="13">
    <location>
        <position position="333"/>
    </location>
    <ligand>
        <name>Zn(2+)</name>
        <dbReference type="ChEBI" id="CHEBI:29105"/>
    </ligand>
</feature>
<comment type="cofactor">
    <cofactor evidence="1">
        <name>K(+)</name>
        <dbReference type="ChEBI" id="CHEBI:29103"/>
    </cofactor>
</comment>
<dbReference type="EMBL" id="CP039352">
    <property type="protein sequence ID" value="QCE04061.1"/>
    <property type="molecule type" value="Genomic_DNA"/>
</dbReference>
<dbReference type="InterPro" id="IPR040442">
    <property type="entry name" value="Pyrv_kinase-like_dom_sf"/>
</dbReference>
<keyword evidence="17" id="KW-1185">Reference proteome</keyword>
<dbReference type="PANTHER" id="PTHR31116:SF4">
    <property type="entry name" value="DNA GLYCOSYLASE SUPERFAMILY PROTEIN"/>
    <property type="match status" value="1"/>
</dbReference>
<keyword evidence="13" id="KW-0862">Zinc</keyword>
<comment type="catalytic activity">
    <reaction evidence="14">
        <text>pyruvate + ATP = phosphoenolpyruvate + ADP + H(+)</text>
        <dbReference type="Rhea" id="RHEA:18157"/>
        <dbReference type="ChEBI" id="CHEBI:15361"/>
        <dbReference type="ChEBI" id="CHEBI:15378"/>
        <dbReference type="ChEBI" id="CHEBI:30616"/>
        <dbReference type="ChEBI" id="CHEBI:58702"/>
        <dbReference type="ChEBI" id="CHEBI:456216"/>
        <dbReference type="EC" id="2.7.1.40"/>
    </reaction>
</comment>
<keyword evidence="9" id="KW-0067">ATP-binding</keyword>
<evidence type="ECO:0000256" key="13">
    <source>
        <dbReference type="PIRSR" id="PIRSR605019-1"/>
    </source>
</evidence>
<evidence type="ECO:0000256" key="1">
    <source>
        <dbReference type="ARBA" id="ARBA00001958"/>
    </source>
</evidence>
<dbReference type="InterPro" id="IPR011257">
    <property type="entry name" value="DNA_glycosylase"/>
</dbReference>
<dbReference type="PRINTS" id="PR01050">
    <property type="entry name" value="PYRUVTKNASE"/>
</dbReference>
<dbReference type="AlphaFoldDB" id="A0A4D6MTX1"/>
<comment type="similarity">
    <text evidence="3 14">Belongs to the pyruvate kinase family.</text>
</comment>
<feature type="domain" description="Pyruvate kinase barrel" evidence="15">
    <location>
        <begin position="215"/>
        <end position="283"/>
    </location>
</feature>
<accession>A0A4D6MTX1</accession>
<name>A0A4D6MTX1_VIGUN</name>
<evidence type="ECO:0000256" key="12">
    <source>
        <dbReference type="ARBA" id="ARBA00023317"/>
    </source>
</evidence>
<dbReference type="Pfam" id="PF03352">
    <property type="entry name" value="Adenine_glyco"/>
    <property type="match status" value="1"/>
</dbReference>
<proteinExistence type="inferred from homology"/>
<evidence type="ECO:0000313" key="17">
    <source>
        <dbReference type="Proteomes" id="UP000501690"/>
    </source>
</evidence>
<dbReference type="Gene3D" id="1.10.340.30">
    <property type="entry name" value="Hypothetical protein, domain 2"/>
    <property type="match status" value="1"/>
</dbReference>
<evidence type="ECO:0000256" key="8">
    <source>
        <dbReference type="ARBA" id="ARBA00022777"/>
    </source>
</evidence>
<evidence type="ECO:0000256" key="2">
    <source>
        <dbReference type="ARBA" id="ARBA00004997"/>
    </source>
</evidence>
<dbReference type="Pfam" id="PF00224">
    <property type="entry name" value="PK"/>
    <property type="match status" value="1"/>
</dbReference>
<dbReference type="UniPathway" id="UPA00109">
    <property type="reaction ID" value="UER00188"/>
</dbReference>
<dbReference type="GO" id="GO:0004743">
    <property type="term" value="F:pyruvate kinase activity"/>
    <property type="evidence" value="ECO:0007669"/>
    <property type="project" value="UniProtKB-EC"/>
</dbReference>
<gene>
    <name evidence="16" type="ORF">DEO72_LG8g2094</name>
</gene>
<dbReference type="SUPFAM" id="SSF48150">
    <property type="entry name" value="DNA-glycosylase"/>
    <property type="match status" value="1"/>
</dbReference>
<evidence type="ECO:0000256" key="6">
    <source>
        <dbReference type="ARBA" id="ARBA00022723"/>
    </source>
</evidence>
<dbReference type="InterPro" id="IPR015793">
    <property type="entry name" value="Pyrv_Knase_brl"/>
</dbReference>
<dbReference type="Gene3D" id="3.20.20.60">
    <property type="entry name" value="Phosphoenolpyruvate-binding domains"/>
    <property type="match status" value="1"/>
</dbReference>
<dbReference type="GO" id="GO:0006284">
    <property type="term" value="P:base-excision repair"/>
    <property type="evidence" value="ECO:0007669"/>
    <property type="project" value="InterPro"/>
</dbReference>
<evidence type="ECO:0000256" key="11">
    <source>
        <dbReference type="ARBA" id="ARBA00023152"/>
    </source>
</evidence>
<dbReference type="EC" id="2.7.1.40" evidence="4 14"/>
<evidence type="ECO:0000256" key="9">
    <source>
        <dbReference type="ARBA" id="ARBA00022840"/>
    </source>
</evidence>
<evidence type="ECO:0000256" key="7">
    <source>
        <dbReference type="ARBA" id="ARBA00022741"/>
    </source>
</evidence>
<reference evidence="16 17" key="1">
    <citation type="submission" date="2019-04" db="EMBL/GenBank/DDBJ databases">
        <title>An improved genome assembly and genetic linkage map for asparagus bean, Vigna unguiculata ssp. sesquipedialis.</title>
        <authorList>
            <person name="Xia Q."/>
            <person name="Zhang R."/>
            <person name="Dong Y."/>
        </authorList>
    </citation>
    <scope>NUCLEOTIDE SEQUENCE [LARGE SCALE GENOMIC DNA]</scope>
    <source>
        <tissue evidence="16">Leaf</tissue>
    </source>
</reference>
<dbReference type="InterPro" id="IPR015813">
    <property type="entry name" value="Pyrv/PenolPyrv_kinase-like_dom"/>
</dbReference>
<evidence type="ECO:0000256" key="14">
    <source>
        <dbReference type="RuleBase" id="RU000504"/>
    </source>
</evidence>
<dbReference type="GO" id="GO:0005524">
    <property type="term" value="F:ATP binding"/>
    <property type="evidence" value="ECO:0007669"/>
    <property type="project" value="UniProtKB-KW"/>
</dbReference>
<dbReference type="GO" id="GO:0008725">
    <property type="term" value="F:DNA-3-methyladenine glycosylase activity"/>
    <property type="evidence" value="ECO:0007669"/>
    <property type="project" value="InterPro"/>
</dbReference>
<keyword evidence="11 14" id="KW-0324">Glycolysis</keyword>
<sequence length="529" mass="59472">MAAREGLHCTNSRLSESLRRLSENGGNGFSLGENALCLEPPSHQDSSRRCHCRRCHCRKFHGRRDEPPSTPATIGIVVGEKLRSLLLPEDAIDATPVTTTTPTRQRRGFYLTHFTVFRFQFVLGYDDEFGCFATSVVMNDGVKDEDDNGGIERSIKEGFYLGPPPKDKLPKNSLQGSVLVGSISYGKLSFAGLQDGKRPEKHLVSHRVSYIIPPNKDWEDIKFGVDNQVDFYAVSFVKDARVVHELKEYLRSHNVDIHVIIKIESADSIPNLHSILSALDRVYLIADNRILVIKYGRIVAFEPEAEVFFGPRPGEPVEAEIIGLSPTEEEKRCSFITPNSDPIYIAYHDEEWGVPVHDDKMLFELLVLSGAQVGSDWTSTLKKRQDFRAAFSEFDAETVANLTDKQMMSISSEYGIDISRVRGVVDNANQILEIKKDFGSFDKYIWGFVNHKPISTQYKFGHKIPVKTSKSESISKDMVRRGFRNVGPTVVHSFMQASGLTNDHLITCHRHLQCTLLAARPHCTIDSSQ</sequence>
<keyword evidence="8 14" id="KW-0418">Kinase</keyword>
<evidence type="ECO:0000313" key="16">
    <source>
        <dbReference type="EMBL" id="QCE04061.1"/>
    </source>
</evidence>
<dbReference type="GO" id="GO:0000287">
    <property type="term" value="F:magnesium ion binding"/>
    <property type="evidence" value="ECO:0007669"/>
    <property type="project" value="InterPro"/>
</dbReference>
<evidence type="ECO:0000259" key="15">
    <source>
        <dbReference type="Pfam" id="PF00224"/>
    </source>
</evidence>
<dbReference type="InterPro" id="IPR005019">
    <property type="entry name" value="Adenine_glyco"/>
</dbReference>
<protein>
    <recommendedName>
        <fullName evidence="4 14">Pyruvate kinase</fullName>
        <ecNumber evidence="4 14">2.7.1.40</ecNumber>
    </recommendedName>
</protein>
<evidence type="ECO:0000256" key="3">
    <source>
        <dbReference type="ARBA" id="ARBA00008663"/>
    </source>
</evidence>
<keyword evidence="7" id="KW-0547">Nucleotide-binding</keyword>
<organism evidence="16 17">
    <name type="scientific">Vigna unguiculata</name>
    <name type="common">Cowpea</name>
    <dbReference type="NCBI Taxonomy" id="3917"/>
    <lineage>
        <taxon>Eukaryota</taxon>
        <taxon>Viridiplantae</taxon>
        <taxon>Streptophyta</taxon>
        <taxon>Embryophyta</taxon>
        <taxon>Tracheophyta</taxon>
        <taxon>Spermatophyta</taxon>
        <taxon>Magnoliopsida</taxon>
        <taxon>eudicotyledons</taxon>
        <taxon>Gunneridae</taxon>
        <taxon>Pentapetalae</taxon>
        <taxon>rosids</taxon>
        <taxon>fabids</taxon>
        <taxon>Fabales</taxon>
        <taxon>Fabaceae</taxon>
        <taxon>Papilionoideae</taxon>
        <taxon>50 kb inversion clade</taxon>
        <taxon>NPAAA clade</taxon>
        <taxon>indigoferoid/millettioid clade</taxon>
        <taxon>Phaseoleae</taxon>
        <taxon>Vigna</taxon>
    </lineage>
</organism>
<feature type="binding site" evidence="13">
    <location>
        <position position="508"/>
    </location>
    <ligand>
        <name>Zn(2+)</name>
        <dbReference type="ChEBI" id="CHEBI:29105"/>
    </ligand>
</feature>
<dbReference type="GO" id="GO:0016301">
    <property type="term" value="F:kinase activity"/>
    <property type="evidence" value="ECO:0007669"/>
    <property type="project" value="UniProtKB-KW"/>
</dbReference>
<feature type="binding site" evidence="13">
    <location>
        <position position="504"/>
    </location>
    <ligand>
        <name>Zn(2+)</name>
        <dbReference type="ChEBI" id="CHEBI:29105"/>
    </ligand>
</feature>
<dbReference type="InterPro" id="IPR001697">
    <property type="entry name" value="Pyr_Knase"/>
</dbReference>
<dbReference type="Proteomes" id="UP000501690">
    <property type="component" value="Linkage Group LG8"/>
</dbReference>
<dbReference type="GO" id="GO:0030955">
    <property type="term" value="F:potassium ion binding"/>
    <property type="evidence" value="ECO:0007669"/>
    <property type="project" value="InterPro"/>
</dbReference>
<dbReference type="PANTHER" id="PTHR31116">
    <property type="entry name" value="OS04G0501200 PROTEIN"/>
    <property type="match status" value="1"/>
</dbReference>
<keyword evidence="12" id="KW-0670">Pyruvate</keyword>
<keyword evidence="5 14" id="KW-0808">Transferase</keyword>